<proteinExistence type="predicted"/>
<evidence type="ECO:0000313" key="2">
    <source>
        <dbReference type="EMBL" id="KAF2250732.1"/>
    </source>
</evidence>
<dbReference type="PANTHER" id="PTHR24148:SF73">
    <property type="entry name" value="HET DOMAIN PROTEIN (AFU_ORTHOLOGUE AFUA_8G01020)"/>
    <property type="match status" value="1"/>
</dbReference>
<dbReference type="OrthoDB" id="194358at2759"/>
<evidence type="ECO:0000259" key="1">
    <source>
        <dbReference type="Pfam" id="PF06985"/>
    </source>
</evidence>
<protein>
    <submittedName>
        <fullName evidence="2">HET-domain-containing protein</fullName>
    </submittedName>
</protein>
<evidence type="ECO:0000313" key="3">
    <source>
        <dbReference type="Proteomes" id="UP000800094"/>
    </source>
</evidence>
<sequence>LDLRRNQIRLLQIYPDAWNEPIRCGFQVVSLDESPSYVALSYVWGRGEENCVVTVDGKVVHVKPNLYAALRRLRAHSREDNIWVDALCIDQACTRERNHQVRIMGQIYSKCREVLVWMG</sequence>
<dbReference type="InterPro" id="IPR010730">
    <property type="entry name" value="HET"/>
</dbReference>
<feature type="non-terminal residue" evidence="2">
    <location>
        <position position="119"/>
    </location>
</feature>
<accession>A0A6A6ILM0</accession>
<dbReference type="Pfam" id="PF06985">
    <property type="entry name" value="HET"/>
    <property type="match status" value="1"/>
</dbReference>
<dbReference type="AlphaFoldDB" id="A0A6A6ILM0"/>
<reference evidence="2" key="1">
    <citation type="journal article" date="2020" name="Stud. Mycol.">
        <title>101 Dothideomycetes genomes: a test case for predicting lifestyles and emergence of pathogens.</title>
        <authorList>
            <person name="Haridas S."/>
            <person name="Albert R."/>
            <person name="Binder M."/>
            <person name="Bloem J."/>
            <person name="Labutti K."/>
            <person name="Salamov A."/>
            <person name="Andreopoulos B."/>
            <person name="Baker S."/>
            <person name="Barry K."/>
            <person name="Bills G."/>
            <person name="Bluhm B."/>
            <person name="Cannon C."/>
            <person name="Castanera R."/>
            <person name="Culley D."/>
            <person name="Daum C."/>
            <person name="Ezra D."/>
            <person name="Gonzalez J."/>
            <person name="Henrissat B."/>
            <person name="Kuo A."/>
            <person name="Liang C."/>
            <person name="Lipzen A."/>
            <person name="Lutzoni F."/>
            <person name="Magnuson J."/>
            <person name="Mondo S."/>
            <person name="Nolan M."/>
            <person name="Ohm R."/>
            <person name="Pangilinan J."/>
            <person name="Park H.-J."/>
            <person name="Ramirez L."/>
            <person name="Alfaro M."/>
            <person name="Sun H."/>
            <person name="Tritt A."/>
            <person name="Yoshinaga Y."/>
            <person name="Zwiers L.-H."/>
            <person name="Turgeon B."/>
            <person name="Goodwin S."/>
            <person name="Spatafora J."/>
            <person name="Crous P."/>
            <person name="Grigoriev I."/>
        </authorList>
    </citation>
    <scope>NUCLEOTIDE SEQUENCE</scope>
    <source>
        <strain evidence="2">CBS 122368</strain>
    </source>
</reference>
<feature type="domain" description="Heterokaryon incompatibility" evidence="1">
    <location>
        <begin position="37"/>
        <end position="119"/>
    </location>
</feature>
<gene>
    <name evidence="2" type="ORF">BU26DRAFT_381357</name>
</gene>
<organism evidence="2 3">
    <name type="scientific">Trematosphaeria pertusa</name>
    <dbReference type="NCBI Taxonomy" id="390896"/>
    <lineage>
        <taxon>Eukaryota</taxon>
        <taxon>Fungi</taxon>
        <taxon>Dikarya</taxon>
        <taxon>Ascomycota</taxon>
        <taxon>Pezizomycotina</taxon>
        <taxon>Dothideomycetes</taxon>
        <taxon>Pleosporomycetidae</taxon>
        <taxon>Pleosporales</taxon>
        <taxon>Massarineae</taxon>
        <taxon>Trematosphaeriaceae</taxon>
        <taxon>Trematosphaeria</taxon>
    </lineage>
</organism>
<dbReference type="RefSeq" id="XP_033685736.1">
    <property type="nucleotide sequence ID" value="XM_033822581.1"/>
</dbReference>
<name>A0A6A6ILM0_9PLEO</name>
<feature type="non-terminal residue" evidence="2">
    <location>
        <position position="1"/>
    </location>
</feature>
<dbReference type="GeneID" id="54575911"/>
<dbReference type="PANTHER" id="PTHR24148">
    <property type="entry name" value="ANKYRIN REPEAT DOMAIN-CONTAINING PROTEIN 39 HOMOLOG-RELATED"/>
    <property type="match status" value="1"/>
</dbReference>
<keyword evidence="3" id="KW-1185">Reference proteome</keyword>
<dbReference type="EMBL" id="ML987193">
    <property type="protein sequence ID" value="KAF2250732.1"/>
    <property type="molecule type" value="Genomic_DNA"/>
</dbReference>
<dbReference type="Proteomes" id="UP000800094">
    <property type="component" value="Unassembled WGS sequence"/>
</dbReference>
<dbReference type="InterPro" id="IPR052895">
    <property type="entry name" value="HetReg/Transcr_Mod"/>
</dbReference>